<dbReference type="InterPro" id="IPR036097">
    <property type="entry name" value="HisK_dim/P_sf"/>
</dbReference>
<dbReference type="Pfam" id="PF11808">
    <property type="entry name" value="PhoR"/>
    <property type="match status" value="1"/>
</dbReference>
<dbReference type="InterPro" id="IPR003594">
    <property type="entry name" value="HATPase_dom"/>
</dbReference>
<dbReference type="SUPFAM" id="SSF47384">
    <property type="entry name" value="Homodimeric domain of signal transducing histidine kinase"/>
    <property type="match status" value="1"/>
</dbReference>
<evidence type="ECO:0000256" key="8">
    <source>
        <dbReference type="ARBA" id="ARBA00022592"/>
    </source>
</evidence>
<dbReference type="Pfam" id="PF02518">
    <property type="entry name" value="HATPase_c"/>
    <property type="match status" value="1"/>
</dbReference>
<evidence type="ECO:0000256" key="3">
    <source>
        <dbReference type="ARBA" id="ARBA00012438"/>
    </source>
</evidence>
<evidence type="ECO:0000256" key="2">
    <source>
        <dbReference type="ARBA" id="ARBA00004236"/>
    </source>
</evidence>
<keyword evidence="15" id="KW-0902">Two-component regulatory system</keyword>
<feature type="domain" description="Histidine kinase" evidence="19">
    <location>
        <begin position="216"/>
        <end position="432"/>
    </location>
</feature>
<keyword evidence="6" id="KW-1003">Cell membrane</keyword>
<evidence type="ECO:0000256" key="5">
    <source>
        <dbReference type="ARBA" id="ARBA00022448"/>
    </source>
</evidence>
<dbReference type="GO" id="GO:0004673">
    <property type="term" value="F:protein histidine kinase activity"/>
    <property type="evidence" value="ECO:0007669"/>
    <property type="project" value="UniProtKB-EC"/>
</dbReference>
<dbReference type="RefSeq" id="WP_394415461.1">
    <property type="nucleotide sequence ID" value="NZ_JBIGIC010000011.1"/>
</dbReference>
<feature type="transmembrane region" description="Helical" evidence="18">
    <location>
        <begin position="34"/>
        <end position="53"/>
    </location>
</feature>
<comment type="subcellular location">
    <subcellularLocation>
        <location evidence="2">Cell membrane</location>
    </subcellularLocation>
</comment>
<dbReference type="SMART" id="SM00091">
    <property type="entry name" value="PAS"/>
    <property type="match status" value="1"/>
</dbReference>
<dbReference type="PROSITE" id="PS50109">
    <property type="entry name" value="HIS_KIN"/>
    <property type="match status" value="1"/>
</dbReference>
<evidence type="ECO:0000256" key="7">
    <source>
        <dbReference type="ARBA" id="ARBA00022553"/>
    </source>
</evidence>
<dbReference type="EMBL" id="JBIGIC010000011">
    <property type="protein sequence ID" value="MFG6489184.1"/>
    <property type="molecule type" value="Genomic_DNA"/>
</dbReference>
<name>A0ABW7HGZ1_9BURK</name>
<comment type="catalytic activity">
    <reaction evidence="1">
        <text>ATP + protein L-histidine = ADP + protein N-phospho-L-histidine.</text>
        <dbReference type="EC" id="2.7.13.3"/>
    </reaction>
</comment>
<dbReference type="InterPro" id="IPR000014">
    <property type="entry name" value="PAS"/>
</dbReference>
<reference evidence="20 21" key="1">
    <citation type="submission" date="2024-08" db="EMBL/GenBank/DDBJ databases">
        <authorList>
            <person name="Lu H."/>
        </authorList>
    </citation>
    <scope>NUCLEOTIDE SEQUENCE [LARGE SCALE GENOMIC DNA]</scope>
    <source>
        <strain evidence="20 21">BYS78W</strain>
    </source>
</reference>
<keyword evidence="14 18" id="KW-1133">Transmembrane helix</keyword>
<evidence type="ECO:0000256" key="16">
    <source>
        <dbReference type="ARBA" id="ARBA00023136"/>
    </source>
</evidence>
<evidence type="ECO:0000313" key="20">
    <source>
        <dbReference type="EMBL" id="MFG6489184.1"/>
    </source>
</evidence>
<dbReference type="InterPro" id="IPR021766">
    <property type="entry name" value="PhoR_N"/>
</dbReference>
<dbReference type="CDD" id="cd00082">
    <property type="entry name" value="HisKA"/>
    <property type="match status" value="1"/>
</dbReference>
<dbReference type="InterPro" id="IPR014310">
    <property type="entry name" value="Sig_transdc_His_kinase_PhoR"/>
</dbReference>
<evidence type="ECO:0000256" key="17">
    <source>
        <dbReference type="ARBA" id="ARBA00025207"/>
    </source>
</evidence>
<dbReference type="EC" id="2.7.13.3" evidence="3"/>
<dbReference type="NCBIfam" id="TIGR02966">
    <property type="entry name" value="phoR_proteo"/>
    <property type="match status" value="1"/>
</dbReference>
<evidence type="ECO:0000256" key="13">
    <source>
        <dbReference type="ARBA" id="ARBA00022840"/>
    </source>
</evidence>
<evidence type="ECO:0000256" key="15">
    <source>
        <dbReference type="ARBA" id="ARBA00023012"/>
    </source>
</evidence>
<evidence type="ECO:0000256" key="1">
    <source>
        <dbReference type="ARBA" id="ARBA00000085"/>
    </source>
</evidence>
<dbReference type="Gene3D" id="3.30.565.10">
    <property type="entry name" value="Histidine kinase-like ATPase, C-terminal domain"/>
    <property type="match status" value="1"/>
</dbReference>
<comment type="function">
    <text evidence="17">Member of the two-component regulatory system PhoR/PhoB involved in the phosphate regulon genes expression. PhoR may function as a membrane-associated protein kinase that phosphorylates PhoB in response to environmental signals.</text>
</comment>
<dbReference type="SMART" id="SM00388">
    <property type="entry name" value="HisKA"/>
    <property type="match status" value="1"/>
</dbReference>
<evidence type="ECO:0000256" key="11">
    <source>
        <dbReference type="ARBA" id="ARBA00022741"/>
    </source>
</evidence>
<dbReference type="Pfam" id="PF13188">
    <property type="entry name" value="PAS_8"/>
    <property type="match status" value="1"/>
</dbReference>
<dbReference type="InterPro" id="IPR003661">
    <property type="entry name" value="HisK_dim/P_dom"/>
</dbReference>
<keyword evidence="10 18" id="KW-0812">Transmembrane</keyword>
<dbReference type="SMART" id="SM00387">
    <property type="entry name" value="HATPase_c"/>
    <property type="match status" value="1"/>
</dbReference>
<keyword evidence="13" id="KW-0067">ATP-binding</keyword>
<dbReference type="Gene3D" id="1.10.287.130">
    <property type="match status" value="1"/>
</dbReference>
<evidence type="ECO:0000256" key="10">
    <source>
        <dbReference type="ARBA" id="ARBA00022692"/>
    </source>
</evidence>
<keyword evidence="5" id="KW-0813">Transport</keyword>
<evidence type="ECO:0000313" key="21">
    <source>
        <dbReference type="Proteomes" id="UP001606134"/>
    </source>
</evidence>
<accession>A0ABW7HGZ1</accession>
<sequence>MTWLLPRLLMALVAALLGFVIGAAVRTATGVDGLGLGVGVVVGVMLMLLVDAVRGYRLLSWLRGNQLENAPRDTGLWGEVGYRIERAVRDRDRAVARGQLELEQFLSAIEASPNGVLMLDAQEQIVWCNRVAADHFSLDPQRDLRQRITNLVRAPSFVAYLQAGRYAEPLVLGNSRGPGTLSIVVRDYGEGMRLVLSLDITERLRAEGMRRDFVANVSHEIRTPLTVLSGFIETMHSLPLTTVERERVLVLMNQQTQRMQTLVADLLTLAQLEGSPRPAPDRWVGLDGLLLRIAADAEALSAGRHRLSLKPATGVELAGIESELLSAIANLVTNAVRYTPDGGDVDVAWRLLEDGSGELTVIDSGPGIAREHIPRLTERFYRVDGSRSRETGGTGLGLSIVKHVMQRHGGELMIQSEVGKGSRFRLVFPAARVRPSSDSALGDEAAFSAAAISDH</sequence>
<dbReference type="Pfam" id="PF00512">
    <property type="entry name" value="HisKA"/>
    <property type="match status" value="1"/>
</dbReference>
<dbReference type="Proteomes" id="UP001606134">
    <property type="component" value="Unassembled WGS sequence"/>
</dbReference>
<keyword evidence="11" id="KW-0547">Nucleotide-binding</keyword>
<evidence type="ECO:0000256" key="6">
    <source>
        <dbReference type="ARBA" id="ARBA00022475"/>
    </source>
</evidence>
<dbReference type="Gene3D" id="3.30.450.20">
    <property type="entry name" value="PAS domain"/>
    <property type="match status" value="1"/>
</dbReference>
<keyword evidence="21" id="KW-1185">Reference proteome</keyword>
<dbReference type="InterPro" id="IPR035965">
    <property type="entry name" value="PAS-like_dom_sf"/>
</dbReference>
<keyword evidence="12 20" id="KW-0418">Kinase</keyword>
<dbReference type="SUPFAM" id="SSF55785">
    <property type="entry name" value="PYP-like sensor domain (PAS domain)"/>
    <property type="match status" value="1"/>
</dbReference>
<protein>
    <recommendedName>
        <fullName evidence="4">Phosphate regulon sensor protein PhoR</fullName>
        <ecNumber evidence="3">2.7.13.3</ecNumber>
    </recommendedName>
</protein>
<comment type="caution">
    <text evidence="20">The sequence shown here is derived from an EMBL/GenBank/DDBJ whole genome shotgun (WGS) entry which is preliminary data.</text>
</comment>
<evidence type="ECO:0000256" key="12">
    <source>
        <dbReference type="ARBA" id="ARBA00022777"/>
    </source>
</evidence>
<dbReference type="InterPro" id="IPR036890">
    <property type="entry name" value="HATPase_C_sf"/>
</dbReference>
<dbReference type="PANTHER" id="PTHR45453">
    <property type="entry name" value="PHOSPHATE REGULON SENSOR PROTEIN PHOR"/>
    <property type="match status" value="1"/>
</dbReference>
<organism evidence="20 21">
    <name type="scientific">Pelomonas candidula</name>
    <dbReference type="NCBI Taxonomy" id="3299025"/>
    <lineage>
        <taxon>Bacteria</taxon>
        <taxon>Pseudomonadati</taxon>
        <taxon>Pseudomonadota</taxon>
        <taxon>Betaproteobacteria</taxon>
        <taxon>Burkholderiales</taxon>
        <taxon>Sphaerotilaceae</taxon>
        <taxon>Roseateles</taxon>
    </lineage>
</organism>
<evidence type="ECO:0000259" key="19">
    <source>
        <dbReference type="PROSITE" id="PS50109"/>
    </source>
</evidence>
<keyword evidence="8" id="KW-0592">Phosphate transport</keyword>
<keyword evidence="7" id="KW-0597">Phosphoprotein</keyword>
<dbReference type="SUPFAM" id="SSF55874">
    <property type="entry name" value="ATPase domain of HSP90 chaperone/DNA topoisomerase II/histidine kinase"/>
    <property type="match status" value="1"/>
</dbReference>
<keyword evidence="16 18" id="KW-0472">Membrane</keyword>
<evidence type="ECO:0000256" key="9">
    <source>
        <dbReference type="ARBA" id="ARBA00022679"/>
    </source>
</evidence>
<proteinExistence type="predicted"/>
<dbReference type="PANTHER" id="PTHR45453:SF1">
    <property type="entry name" value="PHOSPHATE REGULON SENSOR PROTEIN PHOR"/>
    <property type="match status" value="1"/>
</dbReference>
<dbReference type="InterPro" id="IPR004358">
    <property type="entry name" value="Sig_transdc_His_kin-like_C"/>
</dbReference>
<dbReference type="InterPro" id="IPR050351">
    <property type="entry name" value="BphY/WalK/GraS-like"/>
</dbReference>
<evidence type="ECO:0000256" key="18">
    <source>
        <dbReference type="SAM" id="Phobius"/>
    </source>
</evidence>
<evidence type="ECO:0000256" key="4">
    <source>
        <dbReference type="ARBA" id="ARBA00019665"/>
    </source>
</evidence>
<evidence type="ECO:0000256" key="14">
    <source>
        <dbReference type="ARBA" id="ARBA00022989"/>
    </source>
</evidence>
<dbReference type="InterPro" id="IPR005467">
    <property type="entry name" value="His_kinase_dom"/>
</dbReference>
<keyword evidence="9 20" id="KW-0808">Transferase</keyword>
<dbReference type="PRINTS" id="PR00344">
    <property type="entry name" value="BCTRLSENSOR"/>
</dbReference>
<gene>
    <name evidence="20" type="primary">phoR</name>
    <name evidence="20" type="ORF">ACG04R_21035</name>
</gene>